<dbReference type="EMBL" id="KI669462">
    <property type="protein sequence ID" value="OCF58058.1"/>
    <property type="molecule type" value="Genomic_DNA"/>
</dbReference>
<feature type="region of interest" description="Disordered" evidence="1">
    <location>
        <begin position="71"/>
        <end position="177"/>
    </location>
</feature>
<evidence type="ECO:0000313" key="2">
    <source>
        <dbReference type="EMBL" id="OCF58058.1"/>
    </source>
</evidence>
<accession>A0A1B9IR96</accession>
<sequence>MDRQLKSPLLIESIGPSTKLSSEVTYQHLLNFLENSSFGSTSSGGLNAVSKIQLERLTDALGVSIGKIDMAEEEQREIQRRELKEQRKAERRRKRAEEEEKNNQSTLENMVEGLEGEGEGEMNNGAVQFGDEEKMDDRGEVEYGDVVDEDEDEPDNEDQNGNGNQDQDVDEKMEESD</sequence>
<gene>
    <name evidence="2" type="ORF">L486_04086</name>
</gene>
<keyword evidence="3" id="KW-1185">Reference proteome</keyword>
<dbReference type="OrthoDB" id="2593176at2759"/>
<reference evidence="3" key="2">
    <citation type="submission" date="2013-12" db="EMBL/GenBank/DDBJ databases">
        <title>Evolution of pathogenesis and genome organization in the Tremellales.</title>
        <authorList>
            <person name="Cuomo C."/>
            <person name="Litvintseva A."/>
            <person name="Heitman J."/>
            <person name="Chen Y."/>
            <person name="Sun S."/>
            <person name="Springer D."/>
            <person name="Dromer F."/>
            <person name="Young S."/>
            <person name="Zeng Q."/>
            <person name="Chapman S."/>
            <person name="Gujja S."/>
            <person name="Saif S."/>
            <person name="Birren B."/>
        </authorList>
    </citation>
    <scope>NUCLEOTIDE SEQUENCE [LARGE SCALE GENOMIC DNA]</scope>
    <source>
        <strain evidence="3">CBS 10435</strain>
    </source>
</reference>
<feature type="compositionally biased region" description="Basic and acidic residues" evidence="1">
    <location>
        <begin position="76"/>
        <end position="88"/>
    </location>
</feature>
<evidence type="ECO:0000256" key="1">
    <source>
        <dbReference type="SAM" id="MobiDB-lite"/>
    </source>
</evidence>
<reference evidence="2 3" key="1">
    <citation type="submission" date="2013-07" db="EMBL/GenBank/DDBJ databases">
        <title>The Genome Sequence of Kwoniella mangroviensis CBS10435.</title>
        <authorList>
            <consortium name="The Broad Institute Genome Sequencing Platform"/>
            <person name="Cuomo C."/>
            <person name="Litvintseva A."/>
            <person name="Chen Y."/>
            <person name="Heitman J."/>
            <person name="Sun S."/>
            <person name="Springer D."/>
            <person name="Dromer F."/>
            <person name="Young S.K."/>
            <person name="Zeng Q."/>
            <person name="Gargeya S."/>
            <person name="Fitzgerald M."/>
            <person name="Abouelleil A."/>
            <person name="Alvarado L."/>
            <person name="Berlin A.M."/>
            <person name="Chapman S.B."/>
            <person name="Dewar J."/>
            <person name="Goldberg J."/>
            <person name="Griggs A."/>
            <person name="Gujja S."/>
            <person name="Hansen M."/>
            <person name="Howarth C."/>
            <person name="Imamovic A."/>
            <person name="Larimer J."/>
            <person name="McCowan C."/>
            <person name="Murphy C."/>
            <person name="Pearson M."/>
            <person name="Priest M."/>
            <person name="Roberts A."/>
            <person name="Saif S."/>
            <person name="Shea T."/>
            <person name="Sykes S."/>
            <person name="Wortman J."/>
            <person name="Nusbaum C."/>
            <person name="Birren B."/>
        </authorList>
    </citation>
    <scope>NUCLEOTIDE SEQUENCE [LARGE SCALE GENOMIC DNA]</scope>
    <source>
        <strain evidence="2 3">CBS 10435</strain>
    </source>
</reference>
<proteinExistence type="predicted"/>
<dbReference type="AlphaFoldDB" id="A0A1B9IR96"/>
<feature type="compositionally biased region" description="Basic and acidic residues" evidence="1">
    <location>
        <begin position="131"/>
        <end position="141"/>
    </location>
</feature>
<name>A0A1B9IR96_9TREE</name>
<evidence type="ECO:0000313" key="3">
    <source>
        <dbReference type="Proteomes" id="UP000092583"/>
    </source>
</evidence>
<feature type="compositionally biased region" description="Acidic residues" evidence="1">
    <location>
        <begin position="167"/>
        <end position="177"/>
    </location>
</feature>
<organism evidence="2 3">
    <name type="scientific">Kwoniella mangroviensis CBS 10435</name>
    <dbReference type="NCBI Taxonomy" id="1331196"/>
    <lineage>
        <taxon>Eukaryota</taxon>
        <taxon>Fungi</taxon>
        <taxon>Dikarya</taxon>
        <taxon>Basidiomycota</taxon>
        <taxon>Agaricomycotina</taxon>
        <taxon>Tremellomycetes</taxon>
        <taxon>Tremellales</taxon>
        <taxon>Cryptococcaceae</taxon>
        <taxon>Kwoniella</taxon>
    </lineage>
</organism>
<protein>
    <submittedName>
        <fullName evidence="2">Uncharacterized protein</fullName>
    </submittedName>
</protein>
<dbReference type="Proteomes" id="UP000092583">
    <property type="component" value="Unassembled WGS sequence"/>
</dbReference>
<feature type="compositionally biased region" description="Acidic residues" evidence="1">
    <location>
        <begin position="142"/>
        <end position="158"/>
    </location>
</feature>